<dbReference type="PROSITE" id="PS50024">
    <property type="entry name" value="SEA"/>
    <property type="match status" value="1"/>
</dbReference>
<feature type="compositionally biased region" description="Basic and acidic residues" evidence="2">
    <location>
        <begin position="317"/>
        <end position="330"/>
    </location>
</feature>
<dbReference type="GeneID" id="106175194"/>
<evidence type="ECO:0000256" key="1">
    <source>
        <dbReference type="PROSITE-ProRule" id="PRU00076"/>
    </source>
</evidence>
<dbReference type="Proteomes" id="UP000085678">
    <property type="component" value="Unplaced"/>
</dbReference>
<name>A0A1S3JQ89_LINAN</name>
<keyword evidence="6" id="KW-1185">Reference proteome</keyword>
<dbReference type="KEGG" id="lak:106175194"/>
<feature type="disulfide bond" evidence="1">
    <location>
        <begin position="100"/>
        <end position="117"/>
    </location>
</feature>
<dbReference type="InParanoid" id="A0A1S3JQ89"/>
<feature type="compositionally biased region" description="Polar residues" evidence="2">
    <location>
        <begin position="226"/>
        <end position="238"/>
    </location>
</feature>
<feature type="region of interest" description="Disordered" evidence="2">
    <location>
        <begin position="294"/>
        <end position="343"/>
    </location>
</feature>
<feature type="region of interest" description="Disordered" evidence="2">
    <location>
        <begin position="222"/>
        <end position="252"/>
    </location>
</feature>
<dbReference type="OrthoDB" id="10040649at2759"/>
<feature type="domain" description="EGF-like" evidence="5">
    <location>
        <begin position="89"/>
        <end position="129"/>
    </location>
</feature>
<keyword evidence="3" id="KW-0812">Transmembrane</keyword>
<feature type="domain" description="EGF-like" evidence="5">
    <location>
        <begin position="136"/>
        <end position="170"/>
    </location>
</feature>
<proteinExistence type="predicted"/>
<dbReference type="RefSeq" id="XP_013412527.1">
    <property type="nucleotide sequence ID" value="XM_013557073.1"/>
</dbReference>
<evidence type="ECO:0000313" key="7">
    <source>
        <dbReference type="RefSeq" id="XP_013412527.1"/>
    </source>
</evidence>
<dbReference type="PROSITE" id="PS00022">
    <property type="entry name" value="EGF_1"/>
    <property type="match status" value="1"/>
</dbReference>
<dbReference type="PROSITE" id="PS50026">
    <property type="entry name" value="EGF_3"/>
    <property type="match status" value="2"/>
</dbReference>
<sequence length="343" mass="38194">MANDICEAVSRAYQSGDLRDTYDRCEVVKLSKGSIKGDYKVYFKTNAGAIVTADAVTTAFNQTIAKESLSQILKVSEDALVISEKRFEAFDVCANGNHSCSPYADCKHQAAYGTYTCDCREGFEDDSVENKGRICTEICPDCMNGGVCQRVIGNLSSCRCIDDFTGPYCNGPQALKGWRLASVSVGGSVGAVLVLVVAVFAGLTHKTRRSLHKYKETLLHSKSETNLETPDESPSSSQEMERKTYPSNHGEQTYQDIADAREDPEARLAVIQRAVDAAPDIDWAFAKKIKPISKYDAVEEKDERPTSQRRSNYYEMDEPHQETRYRDSGRDPQQMFFHSATQF</sequence>
<keyword evidence="3" id="KW-1133">Transmembrane helix</keyword>
<dbReference type="SMART" id="SM00181">
    <property type="entry name" value="EGF"/>
    <property type="match status" value="2"/>
</dbReference>
<reference evidence="7" key="1">
    <citation type="submission" date="2025-08" db="UniProtKB">
        <authorList>
            <consortium name="RefSeq"/>
        </authorList>
    </citation>
    <scope>IDENTIFICATION</scope>
    <source>
        <tissue evidence="7">Gonads</tissue>
    </source>
</reference>
<evidence type="ECO:0000259" key="5">
    <source>
        <dbReference type="PROSITE" id="PS50026"/>
    </source>
</evidence>
<evidence type="ECO:0000313" key="6">
    <source>
        <dbReference type="Proteomes" id="UP000085678"/>
    </source>
</evidence>
<dbReference type="InterPro" id="IPR000742">
    <property type="entry name" value="EGF"/>
</dbReference>
<dbReference type="InterPro" id="IPR000082">
    <property type="entry name" value="SEA_dom"/>
</dbReference>
<feature type="compositionally biased region" description="Basic and acidic residues" evidence="2">
    <location>
        <begin position="296"/>
        <end position="306"/>
    </location>
</feature>
<feature type="transmembrane region" description="Helical" evidence="3">
    <location>
        <begin position="178"/>
        <end position="203"/>
    </location>
</feature>
<dbReference type="STRING" id="7574.A0A1S3JQ89"/>
<comment type="caution">
    <text evidence="1">Lacks conserved residue(s) required for the propagation of feature annotation.</text>
</comment>
<organism evidence="6 7">
    <name type="scientific">Lingula anatina</name>
    <name type="common">Brachiopod</name>
    <name type="synonym">Lingula unguis</name>
    <dbReference type="NCBI Taxonomy" id="7574"/>
    <lineage>
        <taxon>Eukaryota</taxon>
        <taxon>Metazoa</taxon>
        <taxon>Spiralia</taxon>
        <taxon>Lophotrochozoa</taxon>
        <taxon>Brachiopoda</taxon>
        <taxon>Linguliformea</taxon>
        <taxon>Lingulata</taxon>
        <taxon>Lingulida</taxon>
        <taxon>Linguloidea</taxon>
        <taxon>Lingulidae</taxon>
        <taxon>Lingula</taxon>
    </lineage>
</organism>
<evidence type="ECO:0000259" key="4">
    <source>
        <dbReference type="PROSITE" id="PS50024"/>
    </source>
</evidence>
<keyword evidence="3" id="KW-0472">Membrane</keyword>
<dbReference type="AlphaFoldDB" id="A0A1S3JQ89"/>
<dbReference type="Pfam" id="PF01390">
    <property type="entry name" value="SEA"/>
    <property type="match status" value="1"/>
</dbReference>
<protein>
    <submittedName>
        <fullName evidence="7">Uncharacterized protein LOC106175194</fullName>
    </submittedName>
</protein>
<dbReference type="Gene3D" id="2.10.25.10">
    <property type="entry name" value="Laminin"/>
    <property type="match status" value="1"/>
</dbReference>
<evidence type="ECO:0000256" key="2">
    <source>
        <dbReference type="SAM" id="MobiDB-lite"/>
    </source>
</evidence>
<evidence type="ECO:0000256" key="3">
    <source>
        <dbReference type="SAM" id="Phobius"/>
    </source>
</evidence>
<feature type="domain" description="SEA" evidence="4">
    <location>
        <begin position="1"/>
        <end position="87"/>
    </location>
</feature>
<accession>A0A1S3JQ89</accession>
<keyword evidence="1" id="KW-1015">Disulfide bond</keyword>
<keyword evidence="1" id="KW-0245">EGF-like domain</keyword>
<feature type="disulfide bond" evidence="1">
    <location>
        <begin position="160"/>
        <end position="169"/>
    </location>
</feature>
<gene>
    <name evidence="7" type="primary">LOC106175194</name>
</gene>